<dbReference type="InterPro" id="IPR013783">
    <property type="entry name" value="Ig-like_fold"/>
</dbReference>
<dbReference type="SUPFAM" id="SSF49265">
    <property type="entry name" value="Fibronectin type III"/>
    <property type="match status" value="1"/>
</dbReference>
<dbReference type="Gene3D" id="2.60.40.10">
    <property type="entry name" value="Immunoglobulins"/>
    <property type="match status" value="1"/>
</dbReference>
<comment type="subcellular location">
    <subcellularLocation>
        <location evidence="1">Cell envelope</location>
    </subcellularLocation>
</comment>
<feature type="domain" description="Fibronectin type-III" evidence="2">
    <location>
        <begin position="73"/>
        <end position="155"/>
    </location>
</feature>
<comment type="caution">
    <text evidence="3">The sequence shown here is derived from an EMBL/GenBank/DDBJ whole genome shotgun (WGS) entry which is preliminary data.</text>
</comment>
<dbReference type="PROSITE" id="PS50853">
    <property type="entry name" value="FN3"/>
    <property type="match status" value="1"/>
</dbReference>
<dbReference type="CDD" id="cd00063">
    <property type="entry name" value="FN3"/>
    <property type="match status" value="1"/>
</dbReference>
<reference evidence="3" key="1">
    <citation type="journal article" date="2021" name="Genome Biol. Evol.">
        <title>A High-Quality Reference Genome for a Parasitic Bivalve with Doubly Uniparental Inheritance (Bivalvia: Unionida).</title>
        <authorList>
            <person name="Smith C.H."/>
        </authorList>
    </citation>
    <scope>NUCLEOTIDE SEQUENCE</scope>
    <source>
        <strain evidence="3">CHS0354</strain>
    </source>
</reference>
<protein>
    <recommendedName>
        <fullName evidence="2">Fibronectin type-III domain-containing protein</fullName>
    </recommendedName>
</protein>
<sequence>MTTNGSNTTATVSVELGKAIPTTTPVPTRTNYTLQKSWNTKKDESGTKYVFGETVITEDVILYAIWTQNKPAPPIGLTTTVISSSKIDLIWAASANATYYILTDNGSEIATNIEGTSYSHTGLAENSTYSYTLKACNTGGCSEASAVVSATTSKIEVTAVEHPRGKGLRDRYGVFKISASESIKNYRLVVKKKSEEPPTAAQMESGAHYKRNINTTEIYILISNYITAYADLLDPKETFILYGMKENGTPILLVEFTTDSTITSTATGSSSWYMDESISKITLTARVGDTLYMPVQLQFDIDENKHLFPEPNEAREPYTINFYKEGDVTGLQYRISSNSIVSSSGYDDAKNLINKNTTLSNPLKARTLFYEITPYLMASDLFGVDVIVDKIETEKKFEPPISPINFELDIYAESLDHHFIIEIQKIDYDHNFDRFLHYFLTLISNQQKSSLDYKFQQKVLGVVIFARPYRFNTKDGLPIRDNVLIMEFNPRNLKGEFIKLYEHNMVFLNPSEKYQNNKTPKKYQDWLDLLYASMKDPINYKLNLNNKGIMKVIQLIDYEHLDGETLRQMKEAEMRKEMEGLIKNEGISEGKKEGLIEGEKKGKIEGRMEEKIEIIVQNYPQFSIEQLSILTKLSADEIKDILNQHKLL</sequence>
<evidence type="ECO:0000259" key="2">
    <source>
        <dbReference type="PROSITE" id="PS50853"/>
    </source>
</evidence>
<reference evidence="3" key="3">
    <citation type="submission" date="2023-05" db="EMBL/GenBank/DDBJ databases">
        <authorList>
            <person name="Smith C.H."/>
        </authorList>
    </citation>
    <scope>NUCLEOTIDE SEQUENCE</scope>
    <source>
        <strain evidence="3">CHS0354</strain>
        <tissue evidence="3">Mantle</tissue>
    </source>
</reference>
<evidence type="ECO:0000256" key="1">
    <source>
        <dbReference type="ARBA" id="ARBA00004196"/>
    </source>
</evidence>
<dbReference type="Pfam" id="PF09479">
    <property type="entry name" value="Flg_new"/>
    <property type="match status" value="1"/>
</dbReference>
<gene>
    <name evidence="3" type="ORF">CHS0354_023953</name>
</gene>
<dbReference type="InterPro" id="IPR003961">
    <property type="entry name" value="FN3_dom"/>
</dbReference>
<reference evidence="3" key="2">
    <citation type="journal article" date="2021" name="Genome Biol. Evol.">
        <title>Developing a high-quality reference genome for a parasitic bivalve with doubly uniparental inheritance (Bivalvia: Unionida).</title>
        <authorList>
            <person name="Smith C.H."/>
        </authorList>
    </citation>
    <scope>NUCLEOTIDE SEQUENCE</scope>
    <source>
        <strain evidence="3">CHS0354</strain>
        <tissue evidence="3">Mantle</tissue>
    </source>
</reference>
<dbReference type="SMART" id="SM00060">
    <property type="entry name" value="FN3"/>
    <property type="match status" value="1"/>
</dbReference>
<dbReference type="Proteomes" id="UP001195483">
    <property type="component" value="Unassembled WGS sequence"/>
</dbReference>
<dbReference type="InterPro" id="IPR013378">
    <property type="entry name" value="InlB-like_B-rpt"/>
</dbReference>
<dbReference type="Gene3D" id="2.60.40.4270">
    <property type="entry name" value="Listeria-Bacteroides repeat domain"/>
    <property type="match status" value="1"/>
</dbReference>
<keyword evidence="4" id="KW-1185">Reference proteome</keyword>
<evidence type="ECO:0000313" key="3">
    <source>
        <dbReference type="EMBL" id="KAK3582407.1"/>
    </source>
</evidence>
<dbReference type="InterPro" id="IPR042229">
    <property type="entry name" value="Listeria/Bacterioides_rpt_sf"/>
</dbReference>
<name>A0AAE0VML8_9BIVA</name>
<organism evidence="3 4">
    <name type="scientific">Potamilus streckersoni</name>
    <dbReference type="NCBI Taxonomy" id="2493646"/>
    <lineage>
        <taxon>Eukaryota</taxon>
        <taxon>Metazoa</taxon>
        <taxon>Spiralia</taxon>
        <taxon>Lophotrochozoa</taxon>
        <taxon>Mollusca</taxon>
        <taxon>Bivalvia</taxon>
        <taxon>Autobranchia</taxon>
        <taxon>Heteroconchia</taxon>
        <taxon>Palaeoheterodonta</taxon>
        <taxon>Unionida</taxon>
        <taxon>Unionoidea</taxon>
        <taxon>Unionidae</taxon>
        <taxon>Ambleminae</taxon>
        <taxon>Lampsilini</taxon>
        <taxon>Potamilus</taxon>
    </lineage>
</organism>
<accession>A0AAE0VML8</accession>
<dbReference type="EMBL" id="JAEAOA010001427">
    <property type="protein sequence ID" value="KAK3582407.1"/>
    <property type="molecule type" value="Genomic_DNA"/>
</dbReference>
<dbReference type="InterPro" id="IPR036116">
    <property type="entry name" value="FN3_sf"/>
</dbReference>
<evidence type="ECO:0000313" key="4">
    <source>
        <dbReference type="Proteomes" id="UP001195483"/>
    </source>
</evidence>
<proteinExistence type="predicted"/>
<dbReference type="AlphaFoldDB" id="A0AAE0VML8"/>
<dbReference type="Pfam" id="PF12784">
    <property type="entry name" value="PDDEXK_2"/>
    <property type="match status" value="1"/>
</dbReference>